<dbReference type="RefSeq" id="WP_004586615.1">
    <property type="nucleotide sequence ID" value="NZ_AZIO01000120.1"/>
</dbReference>
<gene>
    <name evidence="2" type="ORF">A2I98_10935</name>
    <name evidence="1" type="ORF">D9T18_08110</name>
</gene>
<accession>A0AAD0TYL0</accession>
<dbReference type="EMBL" id="LVCM01000011">
    <property type="protein sequence ID" value="KYL34104.1"/>
    <property type="molecule type" value="Genomic_DNA"/>
</dbReference>
<evidence type="ECO:0000313" key="4">
    <source>
        <dbReference type="Proteomes" id="UP000279995"/>
    </source>
</evidence>
<dbReference type="EMBL" id="CP033065">
    <property type="protein sequence ID" value="AYM86673.1"/>
    <property type="molecule type" value="Genomic_DNA"/>
</dbReference>
<organism evidence="1 4">
    <name type="scientific">Pseudoalteromonas agarivorans</name>
    <dbReference type="NCBI Taxonomy" id="176102"/>
    <lineage>
        <taxon>Bacteria</taxon>
        <taxon>Pseudomonadati</taxon>
        <taxon>Pseudomonadota</taxon>
        <taxon>Gammaproteobacteria</taxon>
        <taxon>Alteromonadales</taxon>
        <taxon>Pseudoalteromonadaceae</taxon>
        <taxon>Pseudoalteromonas</taxon>
    </lineage>
</organism>
<evidence type="ECO:0000313" key="3">
    <source>
        <dbReference type="Proteomes" id="UP000075621"/>
    </source>
</evidence>
<dbReference type="Pfam" id="PF14255">
    <property type="entry name" value="Zn_ribbon_21"/>
    <property type="match status" value="1"/>
</dbReference>
<dbReference type="InterPro" id="IPR025990">
    <property type="entry name" value="zinc_ribbon_bacterial"/>
</dbReference>
<dbReference type="Proteomes" id="UP000075621">
    <property type="component" value="Unassembled WGS sequence"/>
</dbReference>
<name>A0AAD0TYL0_9GAMM</name>
<proteinExistence type="predicted"/>
<reference evidence="1 4" key="2">
    <citation type="submission" date="2018-10" db="EMBL/GenBank/DDBJ databases">
        <title>Complete Genome Sequence and Transcriptomic Profiles of a Marine Bacterium, Pseudoalteromonas agarivorans Hao 2018.</title>
        <authorList>
            <person name="Hao L."/>
        </authorList>
    </citation>
    <scope>NUCLEOTIDE SEQUENCE [LARGE SCALE GENOMIC DNA]</scope>
    <source>
        <strain evidence="1 4">Hao 2018</strain>
    </source>
</reference>
<protein>
    <submittedName>
        <fullName evidence="1">CPXCG motif-containing cysteine-rich protein</fullName>
    </submittedName>
</protein>
<evidence type="ECO:0000313" key="1">
    <source>
        <dbReference type="EMBL" id="AYM86673.1"/>
    </source>
</evidence>
<dbReference type="PIRSF" id="PIRSF037225">
    <property type="entry name" value="UCP037225"/>
    <property type="match status" value="1"/>
</dbReference>
<dbReference type="AlphaFoldDB" id="A0AAD0TYL0"/>
<evidence type="ECO:0000313" key="2">
    <source>
        <dbReference type="EMBL" id="KYL34104.1"/>
    </source>
</evidence>
<dbReference type="Proteomes" id="UP000279995">
    <property type="component" value="Chromosome I"/>
</dbReference>
<sequence length="64" mass="7262">MNQLTEKSISCPYCGESIEVLLDAADIGEQYIEDCQVCCKPISFVVFEDEDELKVNVYSEDDTF</sequence>
<reference evidence="2 3" key="1">
    <citation type="submission" date="2016-03" db="EMBL/GenBank/DDBJ databases">
        <authorList>
            <person name="Zhang H."/>
            <person name="Liu R."/>
            <person name="Wang M."/>
            <person name="Wang H."/>
            <person name="Wang L."/>
            <person name="Song L."/>
        </authorList>
    </citation>
    <scope>NUCLEOTIDE SEQUENCE [LARGE SCALE GENOMIC DNA]</scope>
    <source>
        <strain evidence="2 3">DSM 16098</strain>
    </source>
</reference>
<dbReference type="InterPro" id="IPR017143">
    <property type="entry name" value="UCP037225"/>
</dbReference>